<sequence>MMKTVWAISLLVSLASPYVQSRPAASGEPPQYYIHFGRCPPALQQQQYGNWVMTRKASTGSKSIVLYLDTRNMSAVANAFGEVEPLDFPIQHIYFAYFNTSGVFAWSHALDRIGYKETGSFYQIRVNGKKLSTIKDLKDSGTTTPMTSAYSLKGTLYNGTITPSLAPYKIEITRACTSSSDGCVVGPDPATVFTSPTGHIVFSLWSVKQPLKVKGVLVHNHAWCPVQTVVNVR</sequence>
<accession>A0A2J8AAL7</accession>
<proteinExistence type="predicted"/>
<evidence type="ECO:0000256" key="1">
    <source>
        <dbReference type="SAM" id="SignalP"/>
    </source>
</evidence>
<comment type="caution">
    <text evidence="2">The sequence shown here is derived from an EMBL/GenBank/DDBJ whole genome shotgun (WGS) entry which is preliminary data.</text>
</comment>
<evidence type="ECO:0000313" key="3">
    <source>
        <dbReference type="Proteomes" id="UP000236333"/>
    </source>
</evidence>
<feature type="signal peptide" evidence="1">
    <location>
        <begin position="1"/>
        <end position="21"/>
    </location>
</feature>
<keyword evidence="3" id="KW-1185">Reference proteome</keyword>
<feature type="chain" id="PRO_5014458661" evidence="1">
    <location>
        <begin position="22"/>
        <end position="233"/>
    </location>
</feature>
<protein>
    <submittedName>
        <fullName evidence="2">Uncharacterized protein</fullName>
    </submittedName>
</protein>
<dbReference type="Proteomes" id="UP000236333">
    <property type="component" value="Unassembled WGS sequence"/>
</dbReference>
<evidence type="ECO:0000313" key="2">
    <source>
        <dbReference type="EMBL" id="PNH09557.1"/>
    </source>
</evidence>
<dbReference type="EMBL" id="PGGS01000086">
    <property type="protein sequence ID" value="PNH09557.1"/>
    <property type="molecule type" value="Genomic_DNA"/>
</dbReference>
<gene>
    <name evidence="2" type="ORF">TSOC_003798</name>
</gene>
<keyword evidence="1" id="KW-0732">Signal</keyword>
<dbReference type="OrthoDB" id="532588at2759"/>
<name>A0A2J8AAL7_9CHLO</name>
<reference evidence="2 3" key="1">
    <citation type="journal article" date="2017" name="Mol. Biol. Evol.">
        <title>The 4-celled Tetrabaena socialis nuclear genome reveals the essential components for genetic control of cell number at the origin of multicellularity in the volvocine lineage.</title>
        <authorList>
            <person name="Featherston J."/>
            <person name="Arakaki Y."/>
            <person name="Hanschen E.R."/>
            <person name="Ferris P.J."/>
            <person name="Michod R.E."/>
            <person name="Olson B.J.S.C."/>
            <person name="Nozaki H."/>
            <person name="Durand P.M."/>
        </authorList>
    </citation>
    <scope>NUCLEOTIDE SEQUENCE [LARGE SCALE GENOMIC DNA]</scope>
    <source>
        <strain evidence="2 3">NIES-571</strain>
    </source>
</reference>
<dbReference type="AlphaFoldDB" id="A0A2J8AAL7"/>
<organism evidence="2 3">
    <name type="scientific">Tetrabaena socialis</name>
    <dbReference type="NCBI Taxonomy" id="47790"/>
    <lineage>
        <taxon>Eukaryota</taxon>
        <taxon>Viridiplantae</taxon>
        <taxon>Chlorophyta</taxon>
        <taxon>core chlorophytes</taxon>
        <taxon>Chlorophyceae</taxon>
        <taxon>CS clade</taxon>
        <taxon>Chlamydomonadales</taxon>
        <taxon>Tetrabaenaceae</taxon>
        <taxon>Tetrabaena</taxon>
    </lineage>
</organism>